<sequence>MLRSAVAVLAVVGAMLTGVAPASAAQVGCDGKLCMWEDEWYQGSLYVQASVEAGCRDINGWNGDNEISSLHNQTGRVVRLFADDNCQGRSLYVCGRWYHPDLDEQDFDNEAESYRFE</sequence>
<feature type="signal peptide" evidence="1">
    <location>
        <begin position="1"/>
        <end position="24"/>
    </location>
</feature>
<dbReference type="AlphaFoldDB" id="A0A1G9WYA3"/>
<dbReference type="Pfam" id="PF03995">
    <property type="entry name" value="Inhibitor_I36"/>
    <property type="match status" value="1"/>
</dbReference>
<evidence type="ECO:0000313" key="2">
    <source>
        <dbReference type="EMBL" id="SDM89429.1"/>
    </source>
</evidence>
<protein>
    <submittedName>
        <fullName evidence="2">Peptidase inhibitor family I36</fullName>
    </submittedName>
</protein>
<proteinExistence type="predicted"/>
<keyword evidence="1" id="KW-0732">Signal</keyword>
<dbReference type="SUPFAM" id="SSF49695">
    <property type="entry name" value="gamma-Crystallin-like"/>
    <property type="match status" value="1"/>
</dbReference>
<evidence type="ECO:0000256" key="1">
    <source>
        <dbReference type="SAM" id="SignalP"/>
    </source>
</evidence>
<feature type="chain" id="PRO_5009245944" evidence="1">
    <location>
        <begin position="25"/>
        <end position="117"/>
    </location>
</feature>
<keyword evidence="3" id="KW-1185">Reference proteome</keyword>
<name>A0A1G9WYA3_ALLAB</name>
<dbReference type="EMBL" id="LT629701">
    <property type="protein sequence ID" value="SDM89429.1"/>
    <property type="molecule type" value="Genomic_DNA"/>
</dbReference>
<dbReference type="InterPro" id="IPR011024">
    <property type="entry name" value="G_crystallin-like"/>
</dbReference>
<reference evidence="2 3" key="1">
    <citation type="submission" date="2016-10" db="EMBL/GenBank/DDBJ databases">
        <authorList>
            <person name="de Groot N.N."/>
        </authorList>
    </citation>
    <scope>NUCLEOTIDE SEQUENCE [LARGE SCALE GENOMIC DNA]</scope>
    <source>
        <strain evidence="2 3">DSM 44149</strain>
    </source>
</reference>
<dbReference type="STRING" id="211114.SAMN04489726_3880"/>
<accession>A0A1G9WYA3</accession>
<dbReference type="Gene3D" id="2.60.20.10">
    <property type="entry name" value="Crystallins"/>
    <property type="match status" value="1"/>
</dbReference>
<organism evidence="2 3">
    <name type="scientific">Allokutzneria albata</name>
    <name type="common">Kibdelosporangium albatum</name>
    <dbReference type="NCBI Taxonomy" id="211114"/>
    <lineage>
        <taxon>Bacteria</taxon>
        <taxon>Bacillati</taxon>
        <taxon>Actinomycetota</taxon>
        <taxon>Actinomycetes</taxon>
        <taxon>Pseudonocardiales</taxon>
        <taxon>Pseudonocardiaceae</taxon>
        <taxon>Allokutzneria</taxon>
    </lineage>
</organism>
<dbReference type="Proteomes" id="UP000183376">
    <property type="component" value="Chromosome I"/>
</dbReference>
<evidence type="ECO:0000313" key="3">
    <source>
        <dbReference type="Proteomes" id="UP000183376"/>
    </source>
</evidence>
<gene>
    <name evidence="2" type="ORF">SAMN04489726_3880</name>
</gene>